<dbReference type="Proteomes" id="UP000541444">
    <property type="component" value="Unassembled WGS sequence"/>
</dbReference>
<protein>
    <recommendedName>
        <fullName evidence="5">Fe2OG dioxygenase domain-containing protein</fullName>
    </recommendedName>
</protein>
<dbReference type="Pfam" id="PF03171">
    <property type="entry name" value="2OG-FeII_Oxy"/>
    <property type="match status" value="1"/>
</dbReference>
<evidence type="ECO:0000313" key="6">
    <source>
        <dbReference type="EMBL" id="KAF6137387.1"/>
    </source>
</evidence>
<keyword evidence="7" id="KW-1185">Reference proteome</keyword>
<evidence type="ECO:0000313" key="7">
    <source>
        <dbReference type="Proteomes" id="UP000541444"/>
    </source>
</evidence>
<comment type="similarity">
    <text evidence="1 4">Belongs to the iron/ascorbate-dependent oxidoreductase family.</text>
</comment>
<keyword evidence="3 4" id="KW-0408">Iron</keyword>
<evidence type="ECO:0000256" key="1">
    <source>
        <dbReference type="ARBA" id="ARBA00008056"/>
    </source>
</evidence>
<dbReference type="InterPro" id="IPR005123">
    <property type="entry name" value="Oxoglu/Fe-dep_dioxygenase_dom"/>
</dbReference>
<dbReference type="InterPro" id="IPR027443">
    <property type="entry name" value="IPNS-like_sf"/>
</dbReference>
<dbReference type="AlphaFoldDB" id="A0A7J7L456"/>
<dbReference type="PANTHER" id="PTHR47991">
    <property type="entry name" value="OXOGLUTARATE/IRON-DEPENDENT DIOXYGENASE"/>
    <property type="match status" value="1"/>
</dbReference>
<evidence type="ECO:0000256" key="2">
    <source>
        <dbReference type="ARBA" id="ARBA00022723"/>
    </source>
</evidence>
<keyword evidence="2 4" id="KW-0479">Metal-binding</keyword>
<dbReference type="OrthoDB" id="288590at2759"/>
<dbReference type="InterPro" id="IPR026992">
    <property type="entry name" value="DIOX_N"/>
</dbReference>
<keyword evidence="4" id="KW-0560">Oxidoreductase</keyword>
<accession>A0A7J7L456</accession>
<dbReference type="SUPFAM" id="SSF51197">
    <property type="entry name" value="Clavaminate synthase-like"/>
    <property type="match status" value="1"/>
</dbReference>
<gene>
    <name evidence="6" type="ORF">GIB67_036424</name>
</gene>
<dbReference type="EMBL" id="JACGCM010002659">
    <property type="protein sequence ID" value="KAF6137387.1"/>
    <property type="molecule type" value="Genomic_DNA"/>
</dbReference>
<dbReference type="InterPro" id="IPR044861">
    <property type="entry name" value="IPNS-like_FE2OG_OXY"/>
</dbReference>
<feature type="domain" description="Fe2OG dioxygenase" evidence="5">
    <location>
        <begin position="195"/>
        <end position="301"/>
    </location>
</feature>
<name>A0A7J7L456_9MAGN</name>
<proteinExistence type="inferred from homology"/>
<dbReference type="InterPro" id="IPR050295">
    <property type="entry name" value="Plant_2OG-oxidoreductases"/>
</dbReference>
<evidence type="ECO:0000259" key="5">
    <source>
        <dbReference type="PROSITE" id="PS51471"/>
    </source>
</evidence>
<dbReference type="GO" id="GO:0016491">
    <property type="term" value="F:oxidoreductase activity"/>
    <property type="evidence" value="ECO:0007669"/>
    <property type="project" value="UniProtKB-KW"/>
</dbReference>
<evidence type="ECO:0000256" key="3">
    <source>
        <dbReference type="ARBA" id="ARBA00023004"/>
    </source>
</evidence>
<dbReference type="Gene3D" id="2.60.120.330">
    <property type="entry name" value="B-lactam Antibiotic, Isopenicillin N Synthase, Chain"/>
    <property type="match status" value="1"/>
</dbReference>
<comment type="caution">
    <text evidence="6">The sequence shown here is derived from an EMBL/GenBank/DDBJ whole genome shotgun (WGS) entry which is preliminary data.</text>
</comment>
<dbReference type="PROSITE" id="PS51471">
    <property type="entry name" value="FE2OG_OXY"/>
    <property type="match status" value="1"/>
</dbReference>
<evidence type="ECO:0000256" key="4">
    <source>
        <dbReference type="RuleBase" id="RU003682"/>
    </source>
</evidence>
<sequence length="353" mass="39800">MVEVDTGMECDRMEEPKVLDYSKNGVKGLVDSGITSIPKIFIYPSENLYDLKVAASCVEIPTIDLSNLYLESQRPKIVNQVKDASEKWGFFQIINHILPKQVMNGTMAAFKSCREQNNTVTYYNNQIPSNVAKAVNWKDSVRAFVEPWSGPECYDGIPSGCRKELMELVDSATRLADIVMELMSEGLGVEPGRLKELTCLESKKIRCHYYPYCPQPDLAMGLNPHTDKSVITFLMQNHVTGLQAKHDQEWVEVKPKDGGIIVNVGDLLQIISNDRYKSVQHRVVANSSRDPRISFGFFFNPGKNGEEDYYGPLPELVTPTKPALYRNYSMAEVRKVESISDSGIKELVNLFKL</sequence>
<organism evidence="6 7">
    <name type="scientific">Kingdonia uniflora</name>
    <dbReference type="NCBI Taxonomy" id="39325"/>
    <lineage>
        <taxon>Eukaryota</taxon>
        <taxon>Viridiplantae</taxon>
        <taxon>Streptophyta</taxon>
        <taxon>Embryophyta</taxon>
        <taxon>Tracheophyta</taxon>
        <taxon>Spermatophyta</taxon>
        <taxon>Magnoliopsida</taxon>
        <taxon>Ranunculales</taxon>
        <taxon>Circaeasteraceae</taxon>
        <taxon>Kingdonia</taxon>
    </lineage>
</organism>
<reference evidence="6 7" key="1">
    <citation type="journal article" date="2020" name="IScience">
        <title>Genome Sequencing of the Endangered Kingdonia uniflora (Circaeasteraceae, Ranunculales) Reveals Potential Mechanisms of Evolutionary Specialization.</title>
        <authorList>
            <person name="Sun Y."/>
            <person name="Deng T."/>
            <person name="Zhang A."/>
            <person name="Moore M.J."/>
            <person name="Landis J.B."/>
            <person name="Lin N."/>
            <person name="Zhang H."/>
            <person name="Zhang X."/>
            <person name="Huang J."/>
            <person name="Zhang X."/>
            <person name="Sun H."/>
            <person name="Wang H."/>
        </authorList>
    </citation>
    <scope>NUCLEOTIDE SEQUENCE [LARGE SCALE GENOMIC DNA]</scope>
    <source>
        <strain evidence="6">TB1705</strain>
        <tissue evidence="6">Leaf</tissue>
    </source>
</reference>
<dbReference type="Pfam" id="PF14226">
    <property type="entry name" value="DIOX_N"/>
    <property type="match status" value="1"/>
</dbReference>
<dbReference type="GO" id="GO:0046872">
    <property type="term" value="F:metal ion binding"/>
    <property type="evidence" value="ECO:0007669"/>
    <property type="project" value="UniProtKB-KW"/>
</dbReference>